<keyword evidence="1" id="KW-0812">Transmembrane</keyword>
<feature type="transmembrane region" description="Helical" evidence="1">
    <location>
        <begin position="6"/>
        <end position="23"/>
    </location>
</feature>
<keyword evidence="1" id="KW-1133">Transmembrane helix</keyword>
<evidence type="ECO:0000313" key="2">
    <source>
        <dbReference type="EMBL" id="VYT80467.1"/>
    </source>
</evidence>
<accession>A0A6N2ZQM1</accession>
<dbReference type="Pfam" id="PF14286">
    <property type="entry name" value="DHHW"/>
    <property type="match status" value="1"/>
</dbReference>
<evidence type="ECO:0008006" key="3">
    <source>
        <dbReference type="Google" id="ProtNLM"/>
    </source>
</evidence>
<dbReference type="InterPro" id="IPR025945">
    <property type="entry name" value="DHHW"/>
</dbReference>
<dbReference type="RefSeq" id="WP_156559185.1">
    <property type="nucleotide sequence ID" value="NZ_CACRTV010000022.1"/>
</dbReference>
<reference evidence="2" key="1">
    <citation type="submission" date="2019-11" db="EMBL/GenBank/DDBJ databases">
        <authorList>
            <person name="Feng L."/>
        </authorList>
    </citation>
    <scope>NUCLEOTIDE SEQUENCE</scope>
    <source>
        <strain evidence="2">CParaputrificumLFYP93</strain>
    </source>
</reference>
<organism evidence="2">
    <name type="scientific">Clostridium paraputrificum</name>
    <dbReference type="NCBI Taxonomy" id="29363"/>
    <lineage>
        <taxon>Bacteria</taxon>
        <taxon>Bacillati</taxon>
        <taxon>Bacillota</taxon>
        <taxon>Clostridia</taxon>
        <taxon>Eubacteriales</taxon>
        <taxon>Clostridiaceae</taxon>
        <taxon>Clostridium</taxon>
    </lineage>
</organism>
<name>A0A6N2ZQM1_9CLOT</name>
<keyword evidence="1" id="KW-0472">Membrane</keyword>
<dbReference type="EMBL" id="CACRTV010000022">
    <property type="protein sequence ID" value="VYT80467.1"/>
    <property type="molecule type" value="Genomic_DNA"/>
</dbReference>
<proteinExistence type="predicted"/>
<dbReference type="AlphaFoldDB" id="A0A6N2ZQM1"/>
<sequence length="366" mass="43085">MRRNPLLYTFFIFLLGITIIDICKEDKRFSELENRSLRGKVEFSLEKYFNGTYPKKYEEYMSDQFILRDNWIDLKSRSEYLLGKLENNSIIYGKDGYLFEKFTALDERRVTINIDSINKLIENSKTPVSVLIAPNSYEVYKEKLPLGAPVINQRDELEKMYIGINGGNKINLTEKFIEKSEESLYYKTDHHWTTKGAYLAYRDFIESIGYKAINLDEYNKNEVEGFFGTYFSKAKPFNITSDKLTYYNFSGITMKIDDKLYNSLYDYSKLDIRDKYSLFLYGNNPLTIINNSNLKNGKKLVIFKDSYANSFIPFLTENFEEIHVIDLRSFSESVSEYINNNSFDNVLVLYNFINFTRDTNIIKLKS</sequence>
<evidence type="ECO:0000256" key="1">
    <source>
        <dbReference type="SAM" id="Phobius"/>
    </source>
</evidence>
<protein>
    <recommendedName>
        <fullName evidence="3">AlgX/AlgJ SGNH hydrolase-like domain-containing protein</fullName>
    </recommendedName>
</protein>
<gene>
    <name evidence="2" type="ORF">CPLFYP93_00637</name>
</gene>